<dbReference type="HAMAP" id="MF_02066">
    <property type="entry name" value="CpoB"/>
    <property type="match status" value="1"/>
</dbReference>
<organism evidence="3 4">
    <name type="scientific">Thalassococcus profundi</name>
    <dbReference type="NCBI Taxonomy" id="2282382"/>
    <lineage>
        <taxon>Bacteria</taxon>
        <taxon>Pseudomonadati</taxon>
        <taxon>Pseudomonadota</taxon>
        <taxon>Alphaproteobacteria</taxon>
        <taxon>Rhodobacterales</taxon>
        <taxon>Roseobacteraceae</taxon>
        <taxon>Thalassococcus</taxon>
    </lineage>
</organism>
<dbReference type="Proteomes" id="UP000253977">
    <property type="component" value="Unassembled WGS sequence"/>
</dbReference>
<keyword evidence="1" id="KW-0132">Cell division</keyword>
<dbReference type="Pfam" id="PF13174">
    <property type="entry name" value="TPR_6"/>
    <property type="match status" value="1"/>
</dbReference>
<evidence type="ECO:0000313" key="4">
    <source>
        <dbReference type="Proteomes" id="UP000253977"/>
    </source>
</evidence>
<gene>
    <name evidence="1" type="primary">cpoB</name>
    <name evidence="3" type="ORF">DU478_22300</name>
</gene>
<comment type="function">
    <text evidence="1">Mediates coordination of peptidoglycan synthesis and outer membrane constriction during cell division.</text>
</comment>
<evidence type="ECO:0000256" key="2">
    <source>
        <dbReference type="SAM" id="MobiDB-lite"/>
    </source>
</evidence>
<proteinExistence type="inferred from homology"/>
<feature type="signal peptide" evidence="1">
    <location>
        <begin position="1"/>
        <end position="20"/>
    </location>
</feature>
<dbReference type="InterPro" id="IPR034706">
    <property type="entry name" value="CpoB"/>
</dbReference>
<evidence type="ECO:0000256" key="1">
    <source>
        <dbReference type="HAMAP-Rule" id="MF_02066"/>
    </source>
</evidence>
<accession>A0A369TIT0</accession>
<dbReference type="Gene3D" id="1.25.40.10">
    <property type="entry name" value="Tetratricopeptide repeat domain"/>
    <property type="match status" value="1"/>
</dbReference>
<comment type="caution">
    <text evidence="3">The sequence shown here is derived from an EMBL/GenBank/DDBJ whole genome shotgun (WGS) entry which is preliminary data.</text>
</comment>
<dbReference type="InterPro" id="IPR019734">
    <property type="entry name" value="TPR_rpt"/>
</dbReference>
<evidence type="ECO:0000313" key="3">
    <source>
        <dbReference type="EMBL" id="RDD64037.1"/>
    </source>
</evidence>
<sequence precursor="true">MRLRYLTVTLALALAGPLPAQQTETLADIRQDLSALYFEMQRLRTELSTTGGTGLTIGGNTLDRVNAIEAELQRLTSKTEEIEFRIGRVVEDGTNRIGDLEFRLCELEPGCDISSLGDTPRLGGGDAPVAGGTTPPPAPALDSTATDPLPSGGTELAVSEETDFRRAQEALASGDFQSAADQFAAFRQTYPGGPLDAAALVGQGTALEGAGDMRGAARAYLDAYSGYPQSEVAPQALFRLGRALGALGSVSEGCVTLAEVAVRFPGAAVVPEAEAARTELGCS</sequence>
<name>A0A369TIT0_9RHOB</name>
<dbReference type="InterPro" id="IPR011990">
    <property type="entry name" value="TPR-like_helical_dom_sf"/>
</dbReference>
<keyword evidence="4" id="KW-1185">Reference proteome</keyword>
<dbReference type="EMBL" id="QPMK01000033">
    <property type="protein sequence ID" value="RDD64037.1"/>
    <property type="molecule type" value="Genomic_DNA"/>
</dbReference>
<comment type="similarity">
    <text evidence="1">Belongs to the CpoB family.</text>
</comment>
<dbReference type="GO" id="GO:0030288">
    <property type="term" value="C:outer membrane-bounded periplasmic space"/>
    <property type="evidence" value="ECO:0007669"/>
    <property type="project" value="UniProtKB-UniRule"/>
</dbReference>
<dbReference type="OrthoDB" id="9763909at2"/>
<dbReference type="GO" id="GO:0043093">
    <property type="term" value="P:FtsZ-dependent cytokinesis"/>
    <property type="evidence" value="ECO:0007669"/>
    <property type="project" value="UniProtKB-UniRule"/>
</dbReference>
<feature type="region of interest" description="Disordered" evidence="2">
    <location>
        <begin position="116"/>
        <end position="156"/>
    </location>
</feature>
<keyword evidence="1" id="KW-0131">Cell cycle</keyword>
<feature type="chain" id="PRO_5017090779" description="Cell division coordinator CpoB" evidence="1">
    <location>
        <begin position="21"/>
        <end position="283"/>
    </location>
</feature>
<keyword evidence="1" id="KW-0574">Periplasm</keyword>
<dbReference type="SUPFAM" id="SSF48452">
    <property type="entry name" value="TPR-like"/>
    <property type="match status" value="1"/>
</dbReference>
<dbReference type="RefSeq" id="WP_114513046.1">
    <property type="nucleotide sequence ID" value="NZ_QPMK01000033.1"/>
</dbReference>
<keyword evidence="1" id="KW-0732">Signal</keyword>
<comment type="subcellular location">
    <subcellularLocation>
        <location evidence="1">Periplasm</location>
    </subcellularLocation>
</comment>
<reference evidence="3 4" key="1">
    <citation type="submission" date="2018-07" db="EMBL/GenBank/DDBJ databases">
        <title>Thalassococcus profundi sp. nov., a marine bacterium isolated from deep seawater of Okinawa Trough.</title>
        <authorList>
            <person name="Yu M."/>
        </authorList>
    </citation>
    <scope>NUCLEOTIDE SEQUENCE [LARGE SCALE GENOMIC DNA]</scope>
    <source>
        <strain evidence="3 4">WRAS1</strain>
    </source>
</reference>
<protein>
    <recommendedName>
        <fullName evidence="1">Cell division coordinator CpoB</fullName>
    </recommendedName>
</protein>
<dbReference type="AlphaFoldDB" id="A0A369TIT0"/>